<sequence>MNLPEKERKIINCDNAASAKQIGDQIEWNSPTTLWTVLASRTLYDSYWYKSKPMHQALFNMHVELQSHGNKSLRQLLEDQNEVGKGSRQKK</sequence>
<organism evidence="2 3">
    <name type="scientific">Romanomermis culicivorax</name>
    <name type="common">Nematode worm</name>
    <dbReference type="NCBI Taxonomy" id="13658"/>
    <lineage>
        <taxon>Eukaryota</taxon>
        <taxon>Metazoa</taxon>
        <taxon>Ecdysozoa</taxon>
        <taxon>Nematoda</taxon>
        <taxon>Enoplea</taxon>
        <taxon>Dorylaimia</taxon>
        <taxon>Mermithida</taxon>
        <taxon>Mermithoidea</taxon>
        <taxon>Mermithidae</taxon>
        <taxon>Romanomermis</taxon>
    </lineage>
</organism>
<dbReference type="AlphaFoldDB" id="A0A915KDF7"/>
<evidence type="ECO:0000256" key="1">
    <source>
        <dbReference type="SAM" id="MobiDB-lite"/>
    </source>
</evidence>
<proteinExistence type="predicted"/>
<feature type="region of interest" description="Disordered" evidence="1">
    <location>
        <begin position="72"/>
        <end position="91"/>
    </location>
</feature>
<evidence type="ECO:0000313" key="3">
    <source>
        <dbReference type="WBParaSite" id="nRc.2.0.1.t36410-RA"/>
    </source>
</evidence>
<protein>
    <submittedName>
        <fullName evidence="3">Uncharacterized protein</fullName>
    </submittedName>
</protein>
<evidence type="ECO:0000313" key="2">
    <source>
        <dbReference type="Proteomes" id="UP000887565"/>
    </source>
</evidence>
<keyword evidence="2" id="KW-1185">Reference proteome</keyword>
<accession>A0A915KDF7</accession>
<dbReference type="Proteomes" id="UP000887565">
    <property type="component" value="Unplaced"/>
</dbReference>
<reference evidence="3" key="1">
    <citation type="submission" date="2022-11" db="UniProtKB">
        <authorList>
            <consortium name="WormBaseParasite"/>
        </authorList>
    </citation>
    <scope>IDENTIFICATION</scope>
</reference>
<name>A0A915KDF7_ROMCU</name>
<dbReference type="WBParaSite" id="nRc.2.0.1.t36410-RA">
    <property type="protein sequence ID" value="nRc.2.0.1.t36410-RA"/>
    <property type="gene ID" value="nRc.2.0.1.g36410"/>
</dbReference>